<feature type="compositionally biased region" description="Polar residues" evidence="7">
    <location>
        <begin position="105"/>
        <end position="114"/>
    </location>
</feature>
<evidence type="ECO:0000256" key="4">
    <source>
        <dbReference type="ARBA" id="ARBA00022687"/>
    </source>
</evidence>
<dbReference type="AlphaFoldDB" id="A0A3P8YZV8"/>
<feature type="compositionally biased region" description="Acidic residues" evidence="7">
    <location>
        <begin position="81"/>
        <end position="93"/>
    </location>
</feature>
<reference evidence="8" key="3">
    <citation type="submission" date="2025-08" db="UniProtKB">
        <authorList>
            <consortium name="Ensembl"/>
        </authorList>
    </citation>
    <scope>IDENTIFICATION</scope>
</reference>
<dbReference type="PANTHER" id="PTHR22237">
    <property type="entry name" value="APC MEMBRANE RECRUITMENT PROTEIN 2-RELATED"/>
    <property type="match status" value="1"/>
</dbReference>
<feature type="region of interest" description="Disordered" evidence="7">
    <location>
        <begin position="327"/>
        <end position="346"/>
    </location>
</feature>
<reference evidence="8" key="4">
    <citation type="submission" date="2025-09" db="UniProtKB">
        <authorList>
            <consortium name="Ensembl"/>
        </authorList>
    </citation>
    <scope>IDENTIFICATION</scope>
</reference>
<evidence type="ECO:0000256" key="6">
    <source>
        <dbReference type="ARBA" id="ARBA00023136"/>
    </source>
</evidence>
<dbReference type="GO" id="GO:0005886">
    <property type="term" value="C:plasma membrane"/>
    <property type="evidence" value="ECO:0007669"/>
    <property type="project" value="UniProtKB-SubCell"/>
</dbReference>
<feature type="compositionally biased region" description="Basic and acidic residues" evidence="7">
    <location>
        <begin position="127"/>
        <end position="139"/>
    </location>
</feature>
<evidence type="ECO:0000256" key="7">
    <source>
        <dbReference type="SAM" id="MobiDB-lite"/>
    </source>
</evidence>
<dbReference type="Proteomes" id="UP000265140">
    <property type="component" value="Chromosome 7"/>
</dbReference>
<dbReference type="PANTHER" id="PTHR22237:SF3">
    <property type="entry name" value="APC MEMBRANE RECRUITMENT PROTEIN 2-LIKE"/>
    <property type="match status" value="1"/>
</dbReference>
<feature type="compositionally biased region" description="Low complexity" evidence="7">
    <location>
        <begin position="364"/>
        <end position="389"/>
    </location>
</feature>
<evidence type="ECO:0000256" key="5">
    <source>
        <dbReference type="ARBA" id="ARBA00023121"/>
    </source>
</evidence>
<evidence type="ECO:0000256" key="2">
    <source>
        <dbReference type="ARBA" id="ARBA00007750"/>
    </source>
</evidence>
<dbReference type="OMA" id="ASQNETH"/>
<feature type="compositionally biased region" description="Low complexity" evidence="7">
    <location>
        <begin position="210"/>
        <end position="246"/>
    </location>
</feature>
<dbReference type="GO" id="GO:0005546">
    <property type="term" value="F:phosphatidylinositol-4,5-bisphosphate binding"/>
    <property type="evidence" value="ECO:0007669"/>
    <property type="project" value="TreeGrafter"/>
</dbReference>
<comment type="subcellular location">
    <subcellularLocation>
        <location evidence="1">Cell membrane</location>
        <topology evidence="1">Peripheral membrane protein</topology>
    </subcellularLocation>
</comment>
<feature type="compositionally biased region" description="Low complexity" evidence="7">
    <location>
        <begin position="563"/>
        <end position="577"/>
    </location>
</feature>
<keyword evidence="6" id="KW-0472">Membrane</keyword>
<sequence>MDVQSESSEPPPCDPQPPGKIRKAFKLFGKRKPGSIFSVRGKGEGNNKSPIARSKTTDGLKESAEPETEKEQEPEVSQGKEEEEAVEEPLGDDGDPHVPSAGRPSISSMTSAKSLSFLMKLRRSRRGGPDRRFRTESQPKGRQRRGLKGLFGSMRWNQQEKGPSDDSETPPSPLLMASRTSSVEIIKEDMTLTPRPVPRSPDVPEPGQESPVSSTSPTVQGSSSSSRLETTAASVATDSVTGSTEDVPPPLPTTEPPPLDPPVDRLTSLLADISSLISFDSLTGCGDISAEVEAEWGKASTTVWAGPGTMGPVAGEKAPLTTFSARATPTTKPISPPVPVTTPSSLSSVSATYFAPVAKPPLETSPVTFTSSPPPQTSSSVDSTSAPSSLTPLYPAAVPSSAFKIPYIPVPTHKVPQGPPTEKKTPPLKAAGLSKIPVCGGGRSGKLPLRETQPTDEEGSWDPSTPGREEESPRPGLRHAGSKDTISNSSSVADGEAGPATVKHSPEESRQLRQPAVYGSGSRDSKIPVKLGAQSNIPVPHGAKEPPRSKIPLSKVPVRRIANKPTAPAAAGAQIRK</sequence>
<protein>
    <recommendedName>
        <fullName evidence="10">APC membrane recruitment protein 2</fullName>
    </recommendedName>
</protein>
<proteinExistence type="inferred from homology"/>
<dbReference type="Ensembl" id="ENSELUT00000032176.3">
    <property type="protein sequence ID" value="ENSELUP00000021492.3"/>
    <property type="gene ID" value="ENSELUG00000020552.3"/>
</dbReference>
<accession>A0A3P8YZV8</accession>
<dbReference type="GO" id="GO:0016055">
    <property type="term" value="P:Wnt signaling pathway"/>
    <property type="evidence" value="ECO:0007669"/>
    <property type="project" value="UniProtKB-KW"/>
</dbReference>
<feature type="compositionally biased region" description="Pro residues" evidence="7">
    <location>
        <begin position="247"/>
        <end position="261"/>
    </location>
</feature>
<keyword evidence="3" id="KW-1003">Cell membrane</keyword>
<comment type="similarity">
    <text evidence="2">Belongs to the Amer family.</text>
</comment>
<name>A0A3P8YZV8_ESOLU</name>
<feature type="compositionally biased region" description="Basic residues" evidence="7">
    <location>
        <begin position="20"/>
        <end position="33"/>
    </location>
</feature>
<dbReference type="GO" id="GO:0060828">
    <property type="term" value="P:regulation of canonical Wnt signaling pathway"/>
    <property type="evidence" value="ECO:0007669"/>
    <property type="project" value="TreeGrafter"/>
</dbReference>
<keyword evidence="4" id="KW-0879">Wnt signaling pathway</keyword>
<keyword evidence="9" id="KW-1185">Reference proteome</keyword>
<dbReference type="GeneTree" id="ENSGT00530000063529"/>
<dbReference type="Bgee" id="ENSELUG00000020552">
    <property type="expression patterns" value="Expressed in camera-type eye and 4 other cell types or tissues"/>
</dbReference>
<dbReference type="InParanoid" id="A0A3P8YZV8"/>
<keyword evidence="5" id="KW-0446">Lipid-binding</keyword>
<feature type="region of interest" description="Disordered" evidence="7">
    <location>
        <begin position="362"/>
        <end position="395"/>
    </location>
</feature>
<evidence type="ECO:0000256" key="3">
    <source>
        <dbReference type="ARBA" id="ARBA00022475"/>
    </source>
</evidence>
<feature type="compositionally biased region" description="Pro residues" evidence="7">
    <location>
        <begin position="9"/>
        <end position="18"/>
    </location>
</feature>
<evidence type="ECO:0008006" key="10">
    <source>
        <dbReference type="Google" id="ProtNLM"/>
    </source>
</evidence>
<feature type="region of interest" description="Disordered" evidence="7">
    <location>
        <begin position="1"/>
        <end position="264"/>
    </location>
</feature>
<dbReference type="Pfam" id="PF09422">
    <property type="entry name" value="AMER"/>
    <property type="match status" value="2"/>
</dbReference>
<reference evidence="9" key="1">
    <citation type="journal article" date="2014" name="PLoS ONE">
        <title>The genome and linkage map of the northern pike (Esox lucius): conserved synteny revealed between the salmonid sister group and the Neoteleostei.</title>
        <authorList>
            <person name="Rondeau E.B."/>
            <person name="Minkley D.R."/>
            <person name="Leong J.S."/>
            <person name="Messmer A.M."/>
            <person name="Jantzen J.R."/>
            <person name="von Schalburg K.R."/>
            <person name="Lemon C."/>
            <person name="Bird N.H."/>
            <person name="Koop B.F."/>
        </authorList>
    </citation>
    <scope>NUCLEOTIDE SEQUENCE</scope>
</reference>
<evidence type="ECO:0000313" key="8">
    <source>
        <dbReference type="Ensembl" id="ENSELUP00000021492.3"/>
    </source>
</evidence>
<feature type="region of interest" description="Disordered" evidence="7">
    <location>
        <begin position="408"/>
        <end position="577"/>
    </location>
</feature>
<dbReference type="InterPro" id="IPR019003">
    <property type="entry name" value="AMER"/>
</dbReference>
<evidence type="ECO:0000256" key="1">
    <source>
        <dbReference type="ARBA" id="ARBA00004202"/>
    </source>
</evidence>
<organism evidence="8 9">
    <name type="scientific">Esox lucius</name>
    <name type="common">Northern pike</name>
    <dbReference type="NCBI Taxonomy" id="8010"/>
    <lineage>
        <taxon>Eukaryota</taxon>
        <taxon>Metazoa</taxon>
        <taxon>Chordata</taxon>
        <taxon>Craniata</taxon>
        <taxon>Vertebrata</taxon>
        <taxon>Euteleostomi</taxon>
        <taxon>Actinopterygii</taxon>
        <taxon>Neopterygii</taxon>
        <taxon>Teleostei</taxon>
        <taxon>Protacanthopterygii</taxon>
        <taxon>Esociformes</taxon>
        <taxon>Esocidae</taxon>
        <taxon>Esox</taxon>
    </lineage>
</organism>
<evidence type="ECO:0000313" key="9">
    <source>
        <dbReference type="Proteomes" id="UP000265140"/>
    </source>
</evidence>
<feature type="compositionally biased region" description="Basic and acidic residues" evidence="7">
    <location>
        <begin position="55"/>
        <end position="73"/>
    </location>
</feature>
<dbReference type="GO" id="GO:0008013">
    <property type="term" value="F:beta-catenin binding"/>
    <property type="evidence" value="ECO:0007669"/>
    <property type="project" value="TreeGrafter"/>
</dbReference>
<reference evidence="8" key="2">
    <citation type="submission" date="2020-02" db="EMBL/GenBank/DDBJ databases">
        <title>Esox lucius (northern pike) genome, fEsoLuc1, primary haplotype.</title>
        <authorList>
            <person name="Myers G."/>
            <person name="Karagic N."/>
            <person name="Meyer A."/>
            <person name="Pippel M."/>
            <person name="Reichard M."/>
            <person name="Winkler S."/>
            <person name="Tracey A."/>
            <person name="Sims Y."/>
            <person name="Howe K."/>
            <person name="Rhie A."/>
            <person name="Formenti G."/>
            <person name="Durbin R."/>
            <person name="Fedrigo O."/>
            <person name="Jarvis E.D."/>
        </authorList>
    </citation>
    <scope>NUCLEOTIDE SEQUENCE [LARGE SCALE GENOMIC DNA]</scope>
</reference>
<feature type="compositionally biased region" description="Pro residues" evidence="7">
    <location>
        <begin position="195"/>
        <end position="204"/>
    </location>
</feature>